<dbReference type="GO" id="GO:0006259">
    <property type="term" value="P:DNA metabolic process"/>
    <property type="evidence" value="ECO:0007669"/>
    <property type="project" value="InterPro"/>
</dbReference>
<evidence type="ECO:0000313" key="2">
    <source>
        <dbReference type="Proteomes" id="UP000028681"/>
    </source>
</evidence>
<dbReference type="InterPro" id="IPR018330">
    <property type="entry name" value="RecT_fam"/>
</dbReference>
<proteinExistence type="predicted"/>
<reference evidence="1 2" key="1">
    <citation type="journal article" date="2012" name="PLoS ONE">
        <title>Edwardsiella comparative phylogenomics reveal the new intra/inter-species taxonomic relationships, virulence evolution and niche adaptation mechanisms.</title>
        <authorList>
            <person name="Yang M."/>
            <person name="Lv Y."/>
            <person name="Xiao J."/>
            <person name="Wu H."/>
            <person name="Zheng H."/>
            <person name="Liu Q."/>
            <person name="Zhang Y."/>
            <person name="Wang Q."/>
        </authorList>
    </citation>
    <scope>NUCLEOTIDE SEQUENCE [LARGE SCALE GENOMIC DNA]</scope>
    <source>
        <strain evidence="2">080813</strain>
    </source>
</reference>
<dbReference type="EMBL" id="CP006664">
    <property type="protein sequence ID" value="AIJ10047.1"/>
    <property type="molecule type" value="Genomic_DNA"/>
</dbReference>
<dbReference type="RefSeq" id="WP_034165078.1">
    <property type="nucleotide sequence ID" value="NZ_CP006664.1"/>
</dbReference>
<protein>
    <submittedName>
        <fullName evidence="1">Gifsy-2 prophage RecT</fullName>
    </submittedName>
</protein>
<evidence type="ECO:0000313" key="1">
    <source>
        <dbReference type="EMBL" id="AIJ10047.1"/>
    </source>
</evidence>
<dbReference type="GO" id="GO:0003677">
    <property type="term" value="F:DNA binding"/>
    <property type="evidence" value="ECO:0007669"/>
    <property type="project" value="InterPro"/>
</dbReference>
<dbReference type="GeneID" id="33941041"/>
<dbReference type="AlphaFoldDB" id="A0A076LTQ3"/>
<dbReference type="Pfam" id="PF03837">
    <property type="entry name" value="RecT"/>
    <property type="match status" value="1"/>
</dbReference>
<name>A0A076LTQ3_9GAMM</name>
<organism evidence="1 2">
    <name type="scientific">Edwardsiella anguillarum ET080813</name>
    <dbReference type="NCBI Taxonomy" id="667120"/>
    <lineage>
        <taxon>Bacteria</taxon>
        <taxon>Pseudomonadati</taxon>
        <taxon>Pseudomonadota</taxon>
        <taxon>Gammaproteobacteria</taxon>
        <taxon>Enterobacterales</taxon>
        <taxon>Hafniaceae</taxon>
        <taxon>Edwardsiella</taxon>
    </lineage>
</organism>
<accession>A0A076LTQ3</accession>
<dbReference type="KEGG" id="ete:ETEE_3627"/>
<dbReference type="HOGENOM" id="CLU_056326_0_0_6"/>
<dbReference type="Proteomes" id="UP000028681">
    <property type="component" value="Chromosome"/>
</dbReference>
<sequence length="356" mass="39217">MKTETTDNSHNALIDNVTILTNGELFDRLMTLSRVMAGSGAMVPAHFQKSPDACMAVTMQAARWGMDPFAVAQKTHIVSGTLGYEAQLVNAIITTMSPTKDRLHYDWFGPWENVIGKFTEKTSAKGHSYIAPGWTLADEKGCGIKVWATLRGETAPRELVLMLSQAQVRNSTLWASDPKQQLAYLAAKRWARLYTPDVLLGVYSTDELENPIAREEKDITPSVSISDLVDSASSANDAQPEVPADSHDATLGESLRQALEEASTLEAIRQVEQRIAQHKSTLGSQLLFELRGKSQKKRSGYKAVQEIEAAFDALSPADRAAFQQLENLVNNRLAILPPGEQQRFTLALDDLRAEYA</sequence>
<gene>
    <name evidence="1" type="primary">recT</name>
    <name evidence="1" type="ORF">ETEE_3627</name>
</gene>